<dbReference type="InterPro" id="IPR028994">
    <property type="entry name" value="Integrin_alpha_N"/>
</dbReference>
<evidence type="ECO:0000256" key="1">
    <source>
        <dbReference type="SAM" id="MobiDB-lite"/>
    </source>
</evidence>
<keyword evidence="3" id="KW-1185">Reference proteome</keyword>
<evidence type="ECO:0000313" key="3">
    <source>
        <dbReference type="Proteomes" id="UP000556436"/>
    </source>
</evidence>
<dbReference type="SUPFAM" id="SSF69318">
    <property type="entry name" value="Integrin alpha N-terminal domain"/>
    <property type="match status" value="1"/>
</dbReference>
<dbReference type="Proteomes" id="UP000556436">
    <property type="component" value="Unassembled WGS sequence"/>
</dbReference>
<gene>
    <name evidence="2" type="ORF">FHS38_006908</name>
</gene>
<protein>
    <recommendedName>
        <fullName evidence="4">Trypsin</fullName>
    </recommendedName>
</protein>
<dbReference type="AlphaFoldDB" id="A0A7W7LJL1"/>
<name>A0A7W7LJL1_STRNE</name>
<feature type="region of interest" description="Disordered" evidence="1">
    <location>
        <begin position="123"/>
        <end position="145"/>
    </location>
</feature>
<sequence>MKAQVGTGAALSLDITSVGLNGSGNAVICQGDTGGPALRDDNGVPELVAVNSLSWQGGYLGTDPAETRTSVVDDLAAWIRQTAFRVQDDFTNDGIADLMAIWEDGTLHLYKGDGDGQLQPQVKVHGRQVPSQPGWPGSESCHIQR</sequence>
<organism evidence="2 3">
    <name type="scientific">Streptomyces netropsis</name>
    <name type="common">Streptoverticillium netropsis</name>
    <dbReference type="NCBI Taxonomy" id="55404"/>
    <lineage>
        <taxon>Bacteria</taxon>
        <taxon>Bacillati</taxon>
        <taxon>Actinomycetota</taxon>
        <taxon>Actinomycetes</taxon>
        <taxon>Kitasatosporales</taxon>
        <taxon>Streptomycetaceae</taxon>
        <taxon>Streptomyces</taxon>
    </lineage>
</organism>
<comment type="caution">
    <text evidence="2">The sequence shown here is derived from an EMBL/GenBank/DDBJ whole genome shotgun (WGS) entry which is preliminary data.</text>
</comment>
<dbReference type="EMBL" id="JACHJG010000026">
    <property type="protein sequence ID" value="MBB4890816.1"/>
    <property type="molecule type" value="Genomic_DNA"/>
</dbReference>
<evidence type="ECO:0000313" key="2">
    <source>
        <dbReference type="EMBL" id="MBB4890816.1"/>
    </source>
</evidence>
<dbReference type="RefSeq" id="WP_184740307.1">
    <property type="nucleotide sequence ID" value="NZ_BMRW01000024.1"/>
</dbReference>
<proteinExistence type="predicted"/>
<evidence type="ECO:0008006" key="4">
    <source>
        <dbReference type="Google" id="ProtNLM"/>
    </source>
</evidence>
<accession>A0A7W7LJL1</accession>
<reference evidence="2 3" key="1">
    <citation type="submission" date="2020-08" db="EMBL/GenBank/DDBJ databases">
        <title>Genomic Encyclopedia of Type Strains, Phase III (KMG-III): the genomes of soil and plant-associated and newly described type strains.</title>
        <authorList>
            <person name="Whitman W."/>
        </authorList>
    </citation>
    <scope>NUCLEOTIDE SEQUENCE [LARGE SCALE GENOMIC DNA]</scope>
    <source>
        <strain evidence="2 3">CECT 3265</strain>
    </source>
</reference>